<dbReference type="InterPro" id="IPR036770">
    <property type="entry name" value="Ankyrin_rpt-contain_sf"/>
</dbReference>
<evidence type="ECO:0000313" key="6">
    <source>
        <dbReference type="Proteomes" id="UP000007635"/>
    </source>
</evidence>
<sequence>MKARTHLTLSSGPECLAPQSMPRIRTMNGDHRSVAIAPLDLRTTKRERGSAGSRTADCKGRAGDARRTDGSPASPARRGEGGPETRRPAAGGAPDPRTGAARKRPADAPFRTLPFRKRPVVFEPETRTQPSVLPQRDTGRLSAAAEADSPSRGRLETAAEESGLEAAPGTLRRAGEAGHAPVGSGFPFLQPFGYGPPCSGPFPGYCLPPIPEVNPPPAHPDGLQTGVALATRQDEDGDTALHIAVVQEELPLVRELIQLLLWARRGLDVYNNLRQTPLHLAVITQQAAMVDALLRDGADPAALDRNGQTALHLCCEYDQRACLSVVLSHAQSSTCLETRNYEGLSPLHLAVLRGQKDLTRMLLEAGADINAMVTAKIHNVTTADGYRLCVLLTFPLVLFFFFFVLSDQDVKSGQSPLMHAVESNDVDMVHFLIGGGCDVNSQSYSGNTALHGACGRGQVDTVRLLLKSGADSSLKNYHNDTPVMVAKNKRIIDVLRGRGSNAIRSPDQHCVSVSPHRSSCTDNGSPSPGHSRGCSPLDTQHTPHHCTSHSPTTPSTLLLAQRYC</sequence>
<dbReference type="SMART" id="SM00248">
    <property type="entry name" value="ANK"/>
    <property type="match status" value="6"/>
</dbReference>
<reference evidence="5 6" key="1">
    <citation type="journal article" date="2021" name="G3 (Bethesda)">
        <title>Improved contiguity of the threespine stickleback genome using long-read sequencing.</title>
        <authorList>
            <person name="Nath S."/>
            <person name="Shaw D.E."/>
            <person name="White M.A."/>
        </authorList>
    </citation>
    <scope>NUCLEOTIDE SEQUENCE [LARGE SCALE GENOMIC DNA]</scope>
    <source>
        <strain evidence="5 6">Lake Benthic</strain>
    </source>
</reference>
<keyword evidence="6" id="KW-1185">Reference proteome</keyword>
<dbReference type="GO" id="GO:0005829">
    <property type="term" value="C:cytosol"/>
    <property type="evidence" value="ECO:0007669"/>
    <property type="project" value="TreeGrafter"/>
</dbReference>
<feature type="repeat" description="ANK" evidence="3">
    <location>
        <begin position="236"/>
        <end position="258"/>
    </location>
</feature>
<name>A0AAQ4PDE8_GASAC</name>
<reference evidence="5" key="2">
    <citation type="submission" date="2025-08" db="UniProtKB">
        <authorList>
            <consortium name="Ensembl"/>
        </authorList>
    </citation>
    <scope>IDENTIFICATION</scope>
</reference>
<dbReference type="GO" id="GO:0051059">
    <property type="term" value="F:NF-kappaB binding"/>
    <property type="evidence" value="ECO:0007669"/>
    <property type="project" value="TreeGrafter"/>
</dbReference>
<organism evidence="5 6">
    <name type="scientific">Gasterosteus aculeatus aculeatus</name>
    <name type="common">three-spined stickleback</name>
    <dbReference type="NCBI Taxonomy" id="481459"/>
    <lineage>
        <taxon>Eukaryota</taxon>
        <taxon>Metazoa</taxon>
        <taxon>Chordata</taxon>
        <taxon>Craniata</taxon>
        <taxon>Vertebrata</taxon>
        <taxon>Euteleostomi</taxon>
        <taxon>Actinopterygii</taxon>
        <taxon>Neopterygii</taxon>
        <taxon>Teleostei</taxon>
        <taxon>Neoteleostei</taxon>
        <taxon>Acanthomorphata</taxon>
        <taxon>Eupercaria</taxon>
        <taxon>Perciformes</taxon>
        <taxon>Cottioidei</taxon>
        <taxon>Gasterosteales</taxon>
        <taxon>Gasterosteidae</taxon>
        <taxon>Gasterosteus</taxon>
    </lineage>
</organism>
<feature type="region of interest" description="Disordered" evidence="4">
    <location>
        <begin position="1"/>
        <end position="166"/>
    </location>
</feature>
<dbReference type="AlphaFoldDB" id="A0AAQ4PDE8"/>
<dbReference type="InterPro" id="IPR051070">
    <property type="entry name" value="NF-kappa-B_inhibitor"/>
</dbReference>
<dbReference type="SUPFAM" id="SSF48403">
    <property type="entry name" value="Ankyrin repeat"/>
    <property type="match status" value="1"/>
</dbReference>
<evidence type="ECO:0000256" key="1">
    <source>
        <dbReference type="ARBA" id="ARBA00022737"/>
    </source>
</evidence>
<proteinExistence type="predicted"/>
<feature type="compositionally biased region" description="Basic and acidic residues" evidence="4">
    <location>
        <begin position="56"/>
        <end position="69"/>
    </location>
</feature>
<protein>
    <submittedName>
        <fullName evidence="5">BCL3 transcription coactivator</fullName>
    </submittedName>
</protein>
<dbReference type="Proteomes" id="UP000007635">
    <property type="component" value="Chromosome XX"/>
</dbReference>
<feature type="compositionally biased region" description="Basic and acidic residues" evidence="4">
    <location>
        <begin position="77"/>
        <end position="87"/>
    </location>
</feature>
<keyword evidence="2 3" id="KW-0040">ANK repeat</keyword>
<accession>A0AAQ4PDE8</accession>
<feature type="repeat" description="ANK" evidence="3">
    <location>
        <begin position="273"/>
        <end position="305"/>
    </location>
</feature>
<dbReference type="InterPro" id="IPR002110">
    <property type="entry name" value="Ankyrin_rpt"/>
</dbReference>
<dbReference type="PRINTS" id="PR01415">
    <property type="entry name" value="ANKYRIN"/>
</dbReference>
<feature type="repeat" description="ANK" evidence="3">
    <location>
        <begin position="342"/>
        <end position="374"/>
    </location>
</feature>
<evidence type="ECO:0000313" key="5">
    <source>
        <dbReference type="Ensembl" id="ENSGACP00000036830.1"/>
    </source>
</evidence>
<dbReference type="Pfam" id="PF12796">
    <property type="entry name" value="Ank_2"/>
    <property type="match status" value="2"/>
</dbReference>
<dbReference type="GeneTree" id="ENSGT00940000161392"/>
<dbReference type="Ensembl" id="ENSGACT00000051522.1">
    <property type="protein sequence ID" value="ENSGACP00000036830.1"/>
    <property type="gene ID" value="ENSGACG00000037322.1"/>
</dbReference>
<feature type="repeat" description="ANK" evidence="3">
    <location>
        <begin position="445"/>
        <end position="477"/>
    </location>
</feature>
<dbReference type="PANTHER" id="PTHR46680:SF2">
    <property type="entry name" value="NF-KAPPA-B INHIBITOR ZETA"/>
    <property type="match status" value="1"/>
</dbReference>
<dbReference type="PROSITE" id="PS50297">
    <property type="entry name" value="ANK_REP_REGION"/>
    <property type="match status" value="5"/>
</dbReference>
<feature type="repeat" description="ANK" evidence="3">
    <location>
        <begin position="412"/>
        <end position="444"/>
    </location>
</feature>
<evidence type="ECO:0000256" key="4">
    <source>
        <dbReference type="SAM" id="MobiDB-lite"/>
    </source>
</evidence>
<reference evidence="5" key="3">
    <citation type="submission" date="2025-09" db="UniProtKB">
        <authorList>
            <consortium name="Ensembl"/>
        </authorList>
    </citation>
    <scope>IDENTIFICATION</scope>
</reference>
<evidence type="ECO:0000256" key="3">
    <source>
        <dbReference type="PROSITE-ProRule" id="PRU00023"/>
    </source>
</evidence>
<dbReference type="Gene3D" id="1.25.40.20">
    <property type="entry name" value="Ankyrin repeat-containing domain"/>
    <property type="match status" value="1"/>
</dbReference>
<dbReference type="PANTHER" id="PTHR46680">
    <property type="entry name" value="NF-KAPPA-B INHIBITOR ALPHA"/>
    <property type="match status" value="1"/>
</dbReference>
<dbReference type="GO" id="GO:0048545">
    <property type="term" value="P:response to steroid hormone"/>
    <property type="evidence" value="ECO:0007669"/>
    <property type="project" value="Ensembl"/>
</dbReference>
<dbReference type="PROSITE" id="PS50088">
    <property type="entry name" value="ANK_REPEAT"/>
    <property type="match status" value="5"/>
</dbReference>
<dbReference type="GO" id="GO:0071356">
    <property type="term" value="P:cellular response to tumor necrosis factor"/>
    <property type="evidence" value="ECO:0007669"/>
    <property type="project" value="TreeGrafter"/>
</dbReference>
<feature type="region of interest" description="Disordered" evidence="4">
    <location>
        <begin position="505"/>
        <end position="553"/>
    </location>
</feature>
<feature type="compositionally biased region" description="Polar residues" evidence="4">
    <location>
        <begin position="515"/>
        <end position="528"/>
    </location>
</feature>
<evidence type="ECO:0000256" key="2">
    <source>
        <dbReference type="ARBA" id="ARBA00023043"/>
    </source>
</evidence>
<keyword evidence="1" id="KW-0677">Repeat</keyword>